<gene>
    <name evidence="1" type="ORF">K040078D81_00960</name>
</gene>
<sequence length="60" mass="6864">MECRQETKLYMKISNASPSKDGIRKAKGLNVNHMAAGEREYIFPARPDGAFVLFNYNEVR</sequence>
<keyword evidence="2" id="KW-1185">Reference proteome</keyword>
<reference evidence="1 2" key="1">
    <citation type="submission" date="2024-04" db="EMBL/GenBank/DDBJ databases">
        <title>Defined microbial consortia suppress multidrug-resistant proinflammatory Enterobacteriaceae via ecological control.</title>
        <authorList>
            <person name="Furuichi M."/>
            <person name="Kawaguchi T."/>
            <person name="Pust M."/>
            <person name="Yasuma K."/>
            <person name="Plichta D."/>
            <person name="Hasegawa N."/>
            <person name="Ohya T."/>
            <person name="Bhattarai S."/>
            <person name="Sasajima S."/>
            <person name="Aoto Y."/>
            <person name="Tuganbaev T."/>
            <person name="Yaginuma M."/>
            <person name="Ueda M."/>
            <person name="Okahashi N."/>
            <person name="Amafuji K."/>
            <person name="Kiridooshi Y."/>
            <person name="Sugita K."/>
            <person name="Strazar M."/>
            <person name="Skelly A."/>
            <person name="Suda W."/>
            <person name="Hattori M."/>
            <person name="Nakamoto N."/>
            <person name="Caballero S."/>
            <person name="Norman J."/>
            <person name="Olle B."/>
            <person name="Tanoue T."/>
            <person name="Arita M."/>
            <person name="Bucci V."/>
            <person name="Atarashi K."/>
            <person name="Xavier R."/>
            <person name="Honda K."/>
        </authorList>
    </citation>
    <scope>NUCLEOTIDE SEQUENCE [LARGE SCALE GENOMIC DNA]</scope>
    <source>
        <strain evidence="2">k04-0078-D8-1</strain>
    </source>
</reference>
<comment type="caution">
    <text evidence="1">The sequence shown here is derived from an EMBL/GenBank/DDBJ whole genome shotgun (WGS) entry which is preliminary data.</text>
</comment>
<dbReference type="EMBL" id="BAABYW010000001">
    <property type="protein sequence ID" value="GAA6405979.1"/>
    <property type="molecule type" value="Genomic_DNA"/>
</dbReference>
<organism evidence="1 2">
    <name type="scientific">Blautia hominis</name>
    <dbReference type="NCBI Taxonomy" id="2025493"/>
    <lineage>
        <taxon>Bacteria</taxon>
        <taxon>Bacillati</taxon>
        <taxon>Bacillota</taxon>
        <taxon>Clostridia</taxon>
        <taxon>Lachnospirales</taxon>
        <taxon>Lachnospiraceae</taxon>
        <taxon>Blautia</taxon>
    </lineage>
</organism>
<name>A0ABQ0B3E9_9FIRM</name>
<proteinExistence type="predicted"/>
<dbReference type="Proteomes" id="UP001600943">
    <property type="component" value="Unassembled WGS sequence"/>
</dbReference>
<accession>A0ABQ0B3E9</accession>
<evidence type="ECO:0000313" key="2">
    <source>
        <dbReference type="Proteomes" id="UP001600943"/>
    </source>
</evidence>
<protein>
    <submittedName>
        <fullName evidence="1">Uncharacterized protein</fullName>
    </submittedName>
</protein>
<evidence type="ECO:0000313" key="1">
    <source>
        <dbReference type="EMBL" id="GAA6405979.1"/>
    </source>
</evidence>